<dbReference type="AlphaFoldDB" id="A0AA38IM54"/>
<dbReference type="Proteomes" id="UP001168821">
    <property type="component" value="Unassembled WGS sequence"/>
</dbReference>
<keyword evidence="2" id="KW-1185">Reference proteome</keyword>
<dbReference type="GO" id="GO:0017171">
    <property type="term" value="F:serine hydrolase activity"/>
    <property type="evidence" value="ECO:0007669"/>
    <property type="project" value="TreeGrafter"/>
</dbReference>
<dbReference type="PANTHER" id="PTHR20908">
    <property type="entry name" value="LD15586P"/>
    <property type="match status" value="1"/>
</dbReference>
<dbReference type="InterPro" id="IPR008547">
    <property type="entry name" value="DUF829_TMEM53"/>
</dbReference>
<evidence type="ECO:0000313" key="1">
    <source>
        <dbReference type="EMBL" id="KAJ3659430.1"/>
    </source>
</evidence>
<accession>A0AA38IM54</accession>
<dbReference type="EMBL" id="JALNTZ010000003">
    <property type="protein sequence ID" value="KAJ3659430.1"/>
    <property type="molecule type" value="Genomic_DNA"/>
</dbReference>
<sequence>MSLSDAFKLSKQETSNKSGSSWFKHDKPFPKMKVLSCHSSVFYILIKPALKQISTMVYMSIRNISSTEITKNITILSSKKKEAKVLNFKLERPENKPLVVMLSWLLAKQKHIYKYADFYINRGFDVMNINITPWQMLWPLRGTQNSNGQVEKSKYRALLQGYKVPEGSNNFVI</sequence>
<organism evidence="1 2">
    <name type="scientific">Zophobas morio</name>
    <dbReference type="NCBI Taxonomy" id="2755281"/>
    <lineage>
        <taxon>Eukaryota</taxon>
        <taxon>Metazoa</taxon>
        <taxon>Ecdysozoa</taxon>
        <taxon>Arthropoda</taxon>
        <taxon>Hexapoda</taxon>
        <taxon>Insecta</taxon>
        <taxon>Pterygota</taxon>
        <taxon>Neoptera</taxon>
        <taxon>Endopterygota</taxon>
        <taxon>Coleoptera</taxon>
        <taxon>Polyphaga</taxon>
        <taxon>Cucujiformia</taxon>
        <taxon>Tenebrionidae</taxon>
        <taxon>Zophobas</taxon>
    </lineage>
</organism>
<dbReference type="Pfam" id="PF05705">
    <property type="entry name" value="DUF829"/>
    <property type="match status" value="1"/>
</dbReference>
<proteinExistence type="predicted"/>
<dbReference type="PANTHER" id="PTHR20908:SF1">
    <property type="entry name" value="LD15586P"/>
    <property type="match status" value="1"/>
</dbReference>
<protein>
    <submittedName>
        <fullName evidence="1">Uncharacterized protein</fullName>
    </submittedName>
</protein>
<comment type="caution">
    <text evidence="1">The sequence shown here is derived from an EMBL/GenBank/DDBJ whole genome shotgun (WGS) entry which is preliminary data.</text>
</comment>
<gene>
    <name evidence="1" type="ORF">Zmor_011119</name>
</gene>
<name>A0AA38IM54_9CUCU</name>
<evidence type="ECO:0000313" key="2">
    <source>
        <dbReference type="Proteomes" id="UP001168821"/>
    </source>
</evidence>
<reference evidence="1" key="1">
    <citation type="journal article" date="2023" name="G3 (Bethesda)">
        <title>Whole genome assemblies of Zophobas morio and Tenebrio molitor.</title>
        <authorList>
            <person name="Kaur S."/>
            <person name="Stinson S.A."/>
            <person name="diCenzo G.C."/>
        </authorList>
    </citation>
    <scope>NUCLEOTIDE SEQUENCE</scope>
    <source>
        <strain evidence="1">QUZm001</strain>
    </source>
</reference>